<keyword evidence="2" id="KW-1185">Reference proteome</keyword>
<organism evidence="1 2">
    <name type="scientific">Streptosporangium brasiliense</name>
    <dbReference type="NCBI Taxonomy" id="47480"/>
    <lineage>
        <taxon>Bacteria</taxon>
        <taxon>Bacillati</taxon>
        <taxon>Actinomycetota</taxon>
        <taxon>Actinomycetes</taxon>
        <taxon>Streptosporangiales</taxon>
        <taxon>Streptosporangiaceae</taxon>
        <taxon>Streptosporangium</taxon>
    </lineage>
</organism>
<sequence length="98" mass="11464">MSSTGRLAETYHSVHVAPLQSHHELVAWRTEAPRADRVRVREHTCPCRRITYEFCLAGGLAFVRRTYRHDGVAVHESAWMRTREIEQLWLRILLGQAR</sequence>
<evidence type="ECO:0000313" key="2">
    <source>
        <dbReference type="Proteomes" id="UP001230426"/>
    </source>
</evidence>
<protein>
    <submittedName>
        <fullName evidence="1">Uncharacterized protein</fullName>
    </submittedName>
</protein>
<proteinExistence type="predicted"/>
<evidence type="ECO:0000313" key="1">
    <source>
        <dbReference type="EMBL" id="MDP9865593.1"/>
    </source>
</evidence>
<name>A0ABT9R8M1_9ACTN</name>
<dbReference type="RefSeq" id="WP_306865181.1">
    <property type="nucleotide sequence ID" value="NZ_JAUSRB010000002.1"/>
</dbReference>
<dbReference type="Proteomes" id="UP001230426">
    <property type="component" value="Unassembled WGS sequence"/>
</dbReference>
<gene>
    <name evidence="1" type="ORF">J2S55_004859</name>
</gene>
<reference evidence="1 2" key="1">
    <citation type="submission" date="2023-07" db="EMBL/GenBank/DDBJ databases">
        <title>Sequencing the genomes of 1000 actinobacteria strains.</title>
        <authorList>
            <person name="Klenk H.-P."/>
        </authorList>
    </citation>
    <scope>NUCLEOTIDE SEQUENCE [LARGE SCALE GENOMIC DNA]</scope>
    <source>
        <strain evidence="1 2">DSM 44109</strain>
    </source>
</reference>
<comment type="caution">
    <text evidence="1">The sequence shown here is derived from an EMBL/GenBank/DDBJ whole genome shotgun (WGS) entry which is preliminary data.</text>
</comment>
<dbReference type="EMBL" id="JAUSRB010000002">
    <property type="protein sequence ID" value="MDP9865593.1"/>
    <property type="molecule type" value="Genomic_DNA"/>
</dbReference>
<accession>A0ABT9R8M1</accession>